<gene>
    <name evidence="2" type="ORF">ERS852490_01100</name>
</gene>
<organism evidence="2 3">
    <name type="scientific">Lachnospira eligens</name>
    <dbReference type="NCBI Taxonomy" id="39485"/>
    <lineage>
        <taxon>Bacteria</taxon>
        <taxon>Bacillati</taxon>
        <taxon>Bacillota</taxon>
        <taxon>Clostridia</taxon>
        <taxon>Lachnospirales</taxon>
        <taxon>Lachnospiraceae</taxon>
        <taxon>Lachnospira</taxon>
    </lineage>
</organism>
<dbReference type="AlphaFoldDB" id="A0A174YX38"/>
<protein>
    <submittedName>
        <fullName evidence="2">Uncharacterized protein</fullName>
    </submittedName>
</protein>
<dbReference type="RefSeq" id="WP_156327280.1">
    <property type="nucleotide sequence ID" value="NZ_CZBU01000002.1"/>
</dbReference>
<reference evidence="2 3" key="1">
    <citation type="submission" date="2015-09" db="EMBL/GenBank/DDBJ databases">
        <authorList>
            <consortium name="Pathogen Informatics"/>
        </authorList>
    </citation>
    <scope>NUCLEOTIDE SEQUENCE [LARGE SCALE GENOMIC DNA]</scope>
    <source>
        <strain evidence="2 3">2789STDY5834875</strain>
    </source>
</reference>
<dbReference type="EMBL" id="CZBU01000002">
    <property type="protein sequence ID" value="CUQ76518.1"/>
    <property type="molecule type" value="Genomic_DNA"/>
</dbReference>
<evidence type="ECO:0000313" key="3">
    <source>
        <dbReference type="Proteomes" id="UP000095621"/>
    </source>
</evidence>
<dbReference type="Proteomes" id="UP000095621">
    <property type="component" value="Unassembled WGS sequence"/>
</dbReference>
<evidence type="ECO:0000256" key="1">
    <source>
        <dbReference type="SAM" id="MobiDB-lite"/>
    </source>
</evidence>
<sequence>MSYKRTNIKGTSGTRKRTNTNANKTLKEARRPPHTPPKNGKNNIIG</sequence>
<accession>A0A174YX38</accession>
<feature type="region of interest" description="Disordered" evidence="1">
    <location>
        <begin position="1"/>
        <end position="46"/>
    </location>
</feature>
<proteinExistence type="predicted"/>
<feature type="compositionally biased region" description="Polar residues" evidence="1">
    <location>
        <begin position="1"/>
        <end position="13"/>
    </location>
</feature>
<name>A0A174YX38_9FIRM</name>
<evidence type="ECO:0000313" key="2">
    <source>
        <dbReference type="EMBL" id="CUQ76518.1"/>
    </source>
</evidence>